<accession>A0ABW0BFQ9</accession>
<evidence type="ECO:0000256" key="2">
    <source>
        <dbReference type="ARBA" id="ARBA00004236"/>
    </source>
</evidence>
<dbReference type="Gene3D" id="3.30.565.10">
    <property type="entry name" value="Histidine kinase-like ATPase, C-terminal domain"/>
    <property type="match status" value="1"/>
</dbReference>
<keyword evidence="4" id="KW-0597">Phosphoprotein</keyword>
<dbReference type="SUPFAM" id="SSF55874">
    <property type="entry name" value="ATPase domain of HSP90 chaperone/DNA topoisomerase II/histidine kinase"/>
    <property type="match status" value="1"/>
</dbReference>
<dbReference type="InterPro" id="IPR050428">
    <property type="entry name" value="TCS_sensor_his_kinase"/>
</dbReference>
<keyword evidence="8 11" id="KW-1133">Transmembrane helix</keyword>
<dbReference type="GO" id="GO:0016301">
    <property type="term" value="F:kinase activity"/>
    <property type="evidence" value="ECO:0007669"/>
    <property type="project" value="UniProtKB-KW"/>
</dbReference>
<sequence length="422" mass="43541">MVLFTAGLMALGALVIISAAHVVLDRRTGTAADDVLDRRVTGVVAATRTGPDGEPVTADALLGAGTVVYDEAGQPVGGSVPPSLAGTYADLAQVDSEQHVQISESYRVVARPFERPGGASGVVVAAERLSPYERTEGDVLWATMAAGALLVLLAAALAGWVTRRALAPVAEMARTADDWSEHDLSRRFDLGPADDEIAMLGHTLDSLLERVAVAIRSEQRLTSELAHEVRTPLTGVLGLTELALARDDLPDDLREDLAEIRSAALRMGDTVTGLLTLARSESFGRDDSALLADVVAESLATVGAEAGRVTVLVAPGLRATLPPSLAVRTLAPVLANALATGTAVRVDAAAGGPWVEVGIEDDGPGVDPAIVDTVFDPGVTRRAGGSGLGLALARRIARSAGGDVLLAQPAGPTRFVVRLPRG</sequence>
<dbReference type="Proteomes" id="UP001596087">
    <property type="component" value="Unassembled WGS sequence"/>
</dbReference>
<keyword evidence="9" id="KW-0902">Two-component regulatory system</keyword>
<dbReference type="PROSITE" id="PS50109">
    <property type="entry name" value="HIS_KIN"/>
    <property type="match status" value="1"/>
</dbReference>
<dbReference type="RefSeq" id="WP_378588040.1">
    <property type="nucleotide sequence ID" value="NZ_JBHSKD010000004.1"/>
</dbReference>
<dbReference type="InterPro" id="IPR003594">
    <property type="entry name" value="HATPase_dom"/>
</dbReference>
<evidence type="ECO:0000256" key="4">
    <source>
        <dbReference type="ARBA" id="ARBA00022553"/>
    </source>
</evidence>
<reference evidence="15" key="1">
    <citation type="journal article" date="2019" name="Int. J. Syst. Evol. Microbiol.">
        <title>The Global Catalogue of Microorganisms (GCM) 10K type strain sequencing project: providing services to taxonomists for standard genome sequencing and annotation.</title>
        <authorList>
            <consortium name="The Broad Institute Genomics Platform"/>
            <consortium name="The Broad Institute Genome Sequencing Center for Infectious Disease"/>
            <person name="Wu L."/>
            <person name="Ma J."/>
        </authorList>
    </citation>
    <scope>NUCLEOTIDE SEQUENCE [LARGE SCALE GENOMIC DNA]</scope>
    <source>
        <strain evidence="15">DFY41</strain>
    </source>
</reference>
<keyword evidence="5" id="KW-0808">Transferase</keyword>
<evidence type="ECO:0000259" key="13">
    <source>
        <dbReference type="PROSITE" id="PS50885"/>
    </source>
</evidence>
<keyword evidence="15" id="KW-1185">Reference proteome</keyword>
<comment type="subcellular location">
    <subcellularLocation>
        <location evidence="2">Cell membrane</location>
    </subcellularLocation>
</comment>
<dbReference type="Gene3D" id="6.10.340.10">
    <property type="match status" value="1"/>
</dbReference>
<gene>
    <name evidence="14" type="ORF">ACFPGP_05680</name>
</gene>
<evidence type="ECO:0000313" key="14">
    <source>
        <dbReference type="EMBL" id="MFC5176154.1"/>
    </source>
</evidence>
<comment type="catalytic activity">
    <reaction evidence="1">
        <text>ATP + protein L-histidine = ADP + protein N-phospho-L-histidine.</text>
        <dbReference type="EC" id="2.7.13.3"/>
    </reaction>
</comment>
<keyword evidence="6 11" id="KW-0812">Transmembrane</keyword>
<keyword evidence="10 11" id="KW-0472">Membrane</keyword>
<dbReference type="InterPro" id="IPR036097">
    <property type="entry name" value="HisK_dim/P_sf"/>
</dbReference>
<dbReference type="InterPro" id="IPR003660">
    <property type="entry name" value="HAMP_dom"/>
</dbReference>
<protein>
    <recommendedName>
        <fullName evidence="3">histidine kinase</fullName>
        <ecNumber evidence="3">2.7.13.3</ecNumber>
    </recommendedName>
</protein>
<evidence type="ECO:0000256" key="8">
    <source>
        <dbReference type="ARBA" id="ARBA00022989"/>
    </source>
</evidence>
<dbReference type="Pfam" id="PF00512">
    <property type="entry name" value="HisKA"/>
    <property type="match status" value="1"/>
</dbReference>
<dbReference type="InterPro" id="IPR003661">
    <property type="entry name" value="HisK_dim/P_dom"/>
</dbReference>
<evidence type="ECO:0000256" key="3">
    <source>
        <dbReference type="ARBA" id="ARBA00012438"/>
    </source>
</evidence>
<name>A0ABW0BFQ9_9ACTN</name>
<dbReference type="InterPro" id="IPR004358">
    <property type="entry name" value="Sig_transdc_His_kin-like_C"/>
</dbReference>
<evidence type="ECO:0000313" key="15">
    <source>
        <dbReference type="Proteomes" id="UP001596087"/>
    </source>
</evidence>
<dbReference type="PRINTS" id="PR00344">
    <property type="entry name" value="BCTRLSENSOR"/>
</dbReference>
<evidence type="ECO:0000256" key="10">
    <source>
        <dbReference type="ARBA" id="ARBA00023136"/>
    </source>
</evidence>
<dbReference type="CDD" id="cd00082">
    <property type="entry name" value="HisKA"/>
    <property type="match status" value="1"/>
</dbReference>
<dbReference type="Pfam" id="PF02518">
    <property type="entry name" value="HATPase_c"/>
    <property type="match status" value="1"/>
</dbReference>
<dbReference type="Gene3D" id="1.10.287.130">
    <property type="match status" value="1"/>
</dbReference>
<evidence type="ECO:0000256" key="7">
    <source>
        <dbReference type="ARBA" id="ARBA00022777"/>
    </source>
</evidence>
<evidence type="ECO:0000259" key="12">
    <source>
        <dbReference type="PROSITE" id="PS50109"/>
    </source>
</evidence>
<feature type="domain" description="HAMP" evidence="13">
    <location>
        <begin position="163"/>
        <end position="216"/>
    </location>
</feature>
<dbReference type="InterPro" id="IPR005467">
    <property type="entry name" value="His_kinase_dom"/>
</dbReference>
<evidence type="ECO:0000256" key="9">
    <source>
        <dbReference type="ARBA" id="ARBA00023012"/>
    </source>
</evidence>
<dbReference type="SMART" id="SM00304">
    <property type="entry name" value="HAMP"/>
    <property type="match status" value="1"/>
</dbReference>
<feature type="domain" description="Histidine kinase" evidence="12">
    <location>
        <begin position="224"/>
        <end position="422"/>
    </location>
</feature>
<proteinExistence type="predicted"/>
<dbReference type="PANTHER" id="PTHR45436:SF5">
    <property type="entry name" value="SENSOR HISTIDINE KINASE TRCS"/>
    <property type="match status" value="1"/>
</dbReference>
<organism evidence="14 15">
    <name type="scientific">Nocardioides taihuensis</name>
    <dbReference type="NCBI Taxonomy" id="1835606"/>
    <lineage>
        <taxon>Bacteria</taxon>
        <taxon>Bacillati</taxon>
        <taxon>Actinomycetota</taxon>
        <taxon>Actinomycetes</taxon>
        <taxon>Propionibacteriales</taxon>
        <taxon>Nocardioidaceae</taxon>
        <taxon>Nocardioides</taxon>
    </lineage>
</organism>
<dbReference type="Pfam" id="PF00672">
    <property type="entry name" value="HAMP"/>
    <property type="match status" value="1"/>
</dbReference>
<evidence type="ECO:0000256" key="11">
    <source>
        <dbReference type="SAM" id="Phobius"/>
    </source>
</evidence>
<comment type="caution">
    <text evidence="14">The sequence shown here is derived from an EMBL/GenBank/DDBJ whole genome shotgun (WGS) entry which is preliminary data.</text>
</comment>
<dbReference type="EC" id="2.7.13.3" evidence="3"/>
<dbReference type="SMART" id="SM00388">
    <property type="entry name" value="HisKA"/>
    <property type="match status" value="1"/>
</dbReference>
<dbReference type="EMBL" id="JBHSKD010000004">
    <property type="protein sequence ID" value="MFC5176154.1"/>
    <property type="molecule type" value="Genomic_DNA"/>
</dbReference>
<feature type="transmembrane region" description="Helical" evidence="11">
    <location>
        <begin position="139"/>
        <end position="162"/>
    </location>
</feature>
<evidence type="ECO:0000256" key="1">
    <source>
        <dbReference type="ARBA" id="ARBA00000085"/>
    </source>
</evidence>
<dbReference type="PANTHER" id="PTHR45436">
    <property type="entry name" value="SENSOR HISTIDINE KINASE YKOH"/>
    <property type="match status" value="1"/>
</dbReference>
<evidence type="ECO:0000256" key="6">
    <source>
        <dbReference type="ARBA" id="ARBA00022692"/>
    </source>
</evidence>
<dbReference type="PROSITE" id="PS50885">
    <property type="entry name" value="HAMP"/>
    <property type="match status" value="1"/>
</dbReference>
<dbReference type="SMART" id="SM00387">
    <property type="entry name" value="HATPase_c"/>
    <property type="match status" value="1"/>
</dbReference>
<dbReference type="SUPFAM" id="SSF47384">
    <property type="entry name" value="Homodimeric domain of signal transducing histidine kinase"/>
    <property type="match status" value="1"/>
</dbReference>
<dbReference type="InterPro" id="IPR036890">
    <property type="entry name" value="HATPase_C_sf"/>
</dbReference>
<keyword evidence="7 14" id="KW-0418">Kinase</keyword>
<evidence type="ECO:0000256" key="5">
    <source>
        <dbReference type="ARBA" id="ARBA00022679"/>
    </source>
</evidence>